<dbReference type="RefSeq" id="WP_085096664.1">
    <property type="nucleotide sequence ID" value="NZ_FWZU01000001.1"/>
</dbReference>
<dbReference type="AlphaFoldDB" id="A0A1X7C0Q2"/>
<keyword evidence="3" id="KW-1003">Cell membrane</keyword>
<evidence type="ECO:0000256" key="1">
    <source>
        <dbReference type="ARBA" id="ARBA00004651"/>
    </source>
</evidence>
<dbReference type="SUPFAM" id="SSF82861">
    <property type="entry name" value="Mechanosensitive channel protein MscS (YggB), transmembrane region"/>
    <property type="match status" value="1"/>
</dbReference>
<dbReference type="InterPro" id="IPR011066">
    <property type="entry name" value="MscS_channel_C_sf"/>
</dbReference>
<feature type="transmembrane region" description="Helical" evidence="7">
    <location>
        <begin position="424"/>
        <end position="453"/>
    </location>
</feature>
<dbReference type="SUPFAM" id="SSF82689">
    <property type="entry name" value="Mechanosensitive channel protein MscS (YggB), C-terminal domain"/>
    <property type="match status" value="1"/>
</dbReference>
<accession>A0A1X7C0Q2</accession>
<evidence type="ECO:0000256" key="7">
    <source>
        <dbReference type="SAM" id="Phobius"/>
    </source>
</evidence>
<proteinExistence type="inferred from homology"/>
<name>A0A1X7C0Q2_9BACT</name>
<dbReference type="STRING" id="1519643.SAMN06295933_0063"/>
<dbReference type="OrthoDB" id="9775207at2"/>
<evidence type="ECO:0000259" key="9">
    <source>
        <dbReference type="Pfam" id="PF21082"/>
    </source>
</evidence>
<organism evidence="10 11">
    <name type="scientific">Desulfovibrio gilichinskyi</name>
    <dbReference type="NCBI Taxonomy" id="1519643"/>
    <lineage>
        <taxon>Bacteria</taxon>
        <taxon>Pseudomonadati</taxon>
        <taxon>Thermodesulfobacteriota</taxon>
        <taxon>Desulfovibrionia</taxon>
        <taxon>Desulfovibrionales</taxon>
        <taxon>Desulfovibrionaceae</taxon>
        <taxon>Desulfovibrio</taxon>
    </lineage>
</organism>
<keyword evidence="5 7" id="KW-1133">Transmembrane helix</keyword>
<gene>
    <name evidence="10" type="ORF">SAMN06295933_0063</name>
</gene>
<dbReference type="Gene3D" id="1.10.287.1260">
    <property type="match status" value="1"/>
</dbReference>
<evidence type="ECO:0000256" key="6">
    <source>
        <dbReference type="ARBA" id="ARBA00023136"/>
    </source>
</evidence>
<evidence type="ECO:0000256" key="4">
    <source>
        <dbReference type="ARBA" id="ARBA00022692"/>
    </source>
</evidence>
<comment type="subcellular location">
    <subcellularLocation>
        <location evidence="1">Cell membrane</location>
        <topology evidence="1">Multi-pass membrane protein</topology>
    </subcellularLocation>
</comment>
<keyword evidence="6 7" id="KW-0472">Membrane</keyword>
<dbReference type="SUPFAM" id="SSF50182">
    <property type="entry name" value="Sm-like ribonucleoproteins"/>
    <property type="match status" value="1"/>
</dbReference>
<protein>
    <submittedName>
        <fullName evidence="10">Small-conductance mechanosensitive channel</fullName>
    </submittedName>
</protein>
<dbReference type="Gene3D" id="3.30.70.100">
    <property type="match status" value="1"/>
</dbReference>
<feature type="domain" description="Mechanosensitive ion channel MscS C-terminal" evidence="9">
    <location>
        <begin position="587"/>
        <end position="672"/>
    </location>
</feature>
<dbReference type="InterPro" id="IPR006685">
    <property type="entry name" value="MscS_channel_2nd"/>
</dbReference>
<feature type="domain" description="Mechanosensitive ion channel MscS" evidence="8">
    <location>
        <begin position="513"/>
        <end position="580"/>
    </location>
</feature>
<dbReference type="Pfam" id="PF00924">
    <property type="entry name" value="MS_channel_2nd"/>
    <property type="match status" value="1"/>
</dbReference>
<dbReference type="InterPro" id="IPR011014">
    <property type="entry name" value="MscS_channel_TM-2"/>
</dbReference>
<feature type="transmembrane region" description="Helical" evidence="7">
    <location>
        <begin position="351"/>
        <end position="379"/>
    </location>
</feature>
<dbReference type="Gene3D" id="2.30.30.60">
    <property type="match status" value="1"/>
</dbReference>
<evidence type="ECO:0000313" key="11">
    <source>
        <dbReference type="Proteomes" id="UP000192906"/>
    </source>
</evidence>
<keyword evidence="4 7" id="KW-0812">Transmembrane</keyword>
<evidence type="ECO:0000259" key="8">
    <source>
        <dbReference type="Pfam" id="PF00924"/>
    </source>
</evidence>
<dbReference type="Pfam" id="PF21082">
    <property type="entry name" value="MS_channel_3rd"/>
    <property type="match status" value="1"/>
</dbReference>
<dbReference type="GO" id="GO:0008381">
    <property type="term" value="F:mechanosensitive monoatomic ion channel activity"/>
    <property type="evidence" value="ECO:0007669"/>
    <property type="project" value="UniProtKB-ARBA"/>
</dbReference>
<feature type="transmembrane region" description="Helical" evidence="7">
    <location>
        <begin position="465"/>
        <end position="490"/>
    </location>
</feature>
<dbReference type="PANTHER" id="PTHR43634:SF2">
    <property type="entry name" value="LOW CONDUCTANCE MECHANOSENSITIVE CHANNEL YNAI"/>
    <property type="match status" value="1"/>
</dbReference>
<dbReference type="InterPro" id="IPR010920">
    <property type="entry name" value="LSM_dom_sf"/>
</dbReference>
<evidence type="ECO:0000313" key="10">
    <source>
        <dbReference type="EMBL" id="SME87857.1"/>
    </source>
</evidence>
<dbReference type="InterPro" id="IPR045042">
    <property type="entry name" value="YnaI-like"/>
</dbReference>
<dbReference type="InterPro" id="IPR023408">
    <property type="entry name" value="MscS_beta-dom_sf"/>
</dbReference>
<evidence type="ECO:0000256" key="2">
    <source>
        <dbReference type="ARBA" id="ARBA00008017"/>
    </source>
</evidence>
<keyword evidence="11" id="KW-1185">Reference proteome</keyword>
<reference evidence="11" key="1">
    <citation type="submission" date="2017-04" db="EMBL/GenBank/DDBJ databases">
        <authorList>
            <person name="Varghese N."/>
            <person name="Submissions S."/>
        </authorList>
    </citation>
    <scope>NUCLEOTIDE SEQUENCE [LARGE SCALE GENOMIC DNA]</scope>
    <source>
        <strain evidence="11">K3S</strain>
    </source>
</reference>
<feature type="transmembrane region" description="Helical" evidence="7">
    <location>
        <begin position="496"/>
        <end position="515"/>
    </location>
</feature>
<evidence type="ECO:0000256" key="5">
    <source>
        <dbReference type="ARBA" id="ARBA00022989"/>
    </source>
</evidence>
<evidence type="ECO:0000256" key="3">
    <source>
        <dbReference type="ARBA" id="ARBA00022475"/>
    </source>
</evidence>
<dbReference type="GO" id="GO:0005886">
    <property type="term" value="C:plasma membrane"/>
    <property type="evidence" value="ECO:0007669"/>
    <property type="project" value="UniProtKB-SubCell"/>
</dbReference>
<dbReference type="Proteomes" id="UP000192906">
    <property type="component" value="Unassembled WGS sequence"/>
</dbReference>
<dbReference type="InterPro" id="IPR049278">
    <property type="entry name" value="MS_channel_C"/>
</dbReference>
<comment type="similarity">
    <text evidence="2">Belongs to the MscS (TC 1.A.23) family.</text>
</comment>
<sequence>MKKIYIPALTIIIFLVTSIIPSQITSLLSVSTAQAEQQAYQDDPKDGLRDCFLSFQEDMINYEKGQLESKENIFDRLQLPEHINTGRAYSYLLKNAKQIFLVVQSLILDYETDIPDAPLDKDTAEITMYTEDQDPVTFELIKNAQGTWIFSAKTIESPEIYALYTRIHDRFLKLTRANMEGETFDINLMSPYKTMIRLRSGVMGRYGLTLDDAAQTLDLSEIEPALREDLGKTLAVRLYRILHFESPLNIEQLSVQPNTETIPVFLVDPGFGVISMHLITDTMGIKSWKFTPKSLEVVRNTYDDYIKSIIDKGNHPFIGKNLTIDVKFDDLIQSRFRYLKKELLGIDIWKFISLFILIILTPIVSWVISWISNGIMNVLRRKSPNNSLAAFTNQRVSRPLTVISIGYLWTSGLLFMITSEDGAAFLLVIMNIIMIIAEVWLATTVILVGAQLVAGSSKSQTGGTVVLVIGQVLKIIVIIIGITKIAGIFGQDSTRVIAALGISGVAIALAGKNTVENIFGTMMIVTTRPFAIGHFIIIEKIEGEVEHVGLRSTTIRTFYNSLVTVPNSHFITSPVDNMSKRDYRLFKTSIGVAYDTPPEKMIAFTEGLREIVMNSSKIDSKRPHIRVNDFGSSSIDIIVYLHLHVSNREEELILREKFILDAINLAKRLEIEFAFPSRTVYMRNEEMPSHQPMGGEQRAASLGREAASLLLKEQKDATENEKD</sequence>
<feature type="transmembrane region" description="Helical" evidence="7">
    <location>
        <begin position="400"/>
        <end position="418"/>
    </location>
</feature>
<dbReference type="EMBL" id="FWZU01000001">
    <property type="protein sequence ID" value="SME87857.1"/>
    <property type="molecule type" value="Genomic_DNA"/>
</dbReference>
<dbReference type="PANTHER" id="PTHR43634">
    <property type="entry name" value="OW CONDUCTANCE MECHANOSENSITIVE CHANNEL"/>
    <property type="match status" value="1"/>
</dbReference>